<dbReference type="Pfam" id="PF25954">
    <property type="entry name" value="Beta-barrel_RND_2"/>
    <property type="match status" value="1"/>
</dbReference>
<comment type="similarity">
    <text evidence="1">Belongs to the membrane fusion protein (MFP) (TC 8.A.1) family.</text>
</comment>
<organism evidence="7 8">
    <name type="scientific">Candidatus Endonucleibacter bathymodioli</name>
    <dbReference type="NCBI Taxonomy" id="539814"/>
    <lineage>
        <taxon>Bacteria</taxon>
        <taxon>Pseudomonadati</taxon>
        <taxon>Pseudomonadota</taxon>
        <taxon>Gammaproteobacteria</taxon>
        <taxon>Oceanospirillales</taxon>
        <taxon>Endozoicomonadaceae</taxon>
        <taxon>Candidatus Endonucleibacter</taxon>
    </lineage>
</organism>
<dbReference type="NCBIfam" id="TIGR01730">
    <property type="entry name" value="RND_mfp"/>
    <property type="match status" value="1"/>
</dbReference>
<dbReference type="Pfam" id="PF25967">
    <property type="entry name" value="RND-MFP_C"/>
    <property type="match status" value="1"/>
</dbReference>
<feature type="domain" description="Multidrug resistance protein MdtA-like C-terminal permuted SH3" evidence="6">
    <location>
        <begin position="382"/>
        <end position="436"/>
    </location>
</feature>
<keyword evidence="8" id="KW-1185">Reference proteome</keyword>
<dbReference type="GO" id="GO:0030288">
    <property type="term" value="C:outer membrane-bounded periplasmic space"/>
    <property type="evidence" value="ECO:0007669"/>
    <property type="project" value="TreeGrafter"/>
</dbReference>
<gene>
    <name evidence="7" type="ORF">QS748_07565</name>
</gene>
<evidence type="ECO:0000313" key="7">
    <source>
        <dbReference type="EMBL" id="MDP0589047.1"/>
    </source>
</evidence>
<dbReference type="EMBL" id="JASXSV010000009">
    <property type="protein sequence ID" value="MDP0589047.1"/>
    <property type="molecule type" value="Genomic_DNA"/>
</dbReference>
<evidence type="ECO:0000259" key="5">
    <source>
        <dbReference type="Pfam" id="PF25954"/>
    </source>
</evidence>
<dbReference type="Pfam" id="PF25919">
    <property type="entry name" value="BSH_CusB"/>
    <property type="match status" value="1"/>
</dbReference>
<dbReference type="InterPro" id="IPR006143">
    <property type="entry name" value="RND_pump_MFP"/>
</dbReference>
<evidence type="ECO:0000259" key="3">
    <source>
        <dbReference type="Pfam" id="PF19335"/>
    </source>
</evidence>
<dbReference type="GO" id="GO:0046914">
    <property type="term" value="F:transition metal ion binding"/>
    <property type="evidence" value="ECO:0007669"/>
    <property type="project" value="TreeGrafter"/>
</dbReference>
<evidence type="ECO:0000259" key="6">
    <source>
        <dbReference type="Pfam" id="PF25967"/>
    </source>
</evidence>
<dbReference type="Gene3D" id="2.40.50.100">
    <property type="match status" value="1"/>
</dbReference>
<dbReference type="InterPro" id="IPR051909">
    <property type="entry name" value="MFP_Cation_Efflux"/>
</dbReference>
<dbReference type="InterPro" id="IPR058790">
    <property type="entry name" value="BSH_CusB"/>
</dbReference>
<sequence>MTKSGFILLLTLSLFVAPSFIKTTIFMGSSVFAQEQQYTCPMHPHYVADHPGSCPICGMDLVAMSNNDPIQEETKRTMKENIPPISTQKNNILYWVAPMNPNYKMDKPGKSPMGMDLVPVYAEKENTTNVDKKTSSRSTVTISPETVQSIGIRTEKAQMVSFGTLVRSYGDVTENIRLQSDISGRVSGWVKGLEIKAEGDSVKKGDLLFKLDSPELISAQQDYISSLSSNIKGRINSAKHRLESLGVQSMAITNIKTSAKDYIPFYATQDGIVSEINIREGSYIKPGMKIIQIQNYSSVWIDVSIAEQDIPYVNKTTKVRVSFPNLGIQEKQAKIDYIYPTIDRSTRTGRVRLVLDNTNKTIKPGAYAYIEFETDMKRRLSIPSDAILKSKDGDFVVVAIQDGRFQPRKILSGLLYKGRTEVLEGLKNNDNVVVSGQFLIDSESSLRESFRKMKRMKRTLSEISVDDDQIAMIDNLIDAALYIHEEIKNNRSPKTKMIIPATKLTNHLIPVFRGTQLQFVLEDAERALLKGKDSLTDSEWLETLNTLVKALKPWILEGKPKYYDSRNISIYMDHTLNTYWIQQSGEAKNPYGTNMAMKIKNTVGGTKYAK</sequence>
<dbReference type="AlphaFoldDB" id="A0AA90SDA2"/>
<dbReference type="Gene3D" id="2.40.420.20">
    <property type="match status" value="1"/>
</dbReference>
<keyword evidence="2" id="KW-0813">Transport</keyword>
<feature type="domain" description="CusB-like beta-barrel" evidence="5">
    <location>
        <begin position="298"/>
        <end position="374"/>
    </location>
</feature>
<evidence type="ECO:0000256" key="2">
    <source>
        <dbReference type="ARBA" id="ARBA00022448"/>
    </source>
</evidence>
<proteinExistence type="inferred from homology"/>
<evidence type="ECO:0000256" key="1">
    <source>
        <dbReference type="ARBA" id="ARBA00009477"/>
    </source>
</evidence>
<dbReference type="SUPFAM" id="SSF111369">
    <property type="entry name" value="HlyD-like secretion proteins"/>
    <property type="match status" value="1"/>
</dbReference>
<dbReference type="Proteomes" id="UP001178148">
    <property type="component" value="Unassembled WGS sequence"/>
</dbReference>
<dbReference type="GO" id="GO:0022857">
    <property type="term" value="F:transmembrane transporter activity"/>
    <property type="evidence" value="ECO:0007669"/>
    <property type="project" value="InterPro"/>
</dbReference>
<dbReference type="PANTHER" id="PTHR30097">
    <property type="entry name" value="CATION EFFLUX SYSTEM PROTEIN CUSB"/>
    <property type="match status" value="1"/>
</dbReference>
<evidence type="ECO:0000313" key="8">
    <source>
        <dbReference type="Proteomes" id="UP001178148"/>
    </source>
</evidence>
<dbReference type="InterPro" id="IPR058792">
    <property type="entry name" value="Beta-barrel_RND_2"/>
</dbReference>
<dbReference type="FunFam" id="2.40.30.170:FF:000010">
    <property type="entry name" value="Efflux RND transporter periplasmic adaptor subunit"/>
    <property type="match status" value="1"/>
</dbReference>
<feature type="domain" description="Heavy metal binding" evidence="3">
    <location>
        <begin position="38"/>
        <end position="62"/>
    </location>
</feature>
<dbReference type="GO" id="GO:0016020">
    <property type="term" value="C:membrane"/>
    <property type="evidence" value="ECO:0007669"/>
    <property type="project" value="InterPro"/>
</dbReference>
<dbReference type="InterPro" id="IPR045800">
    <property type="entry name" value="HMBD"/>
</dbReference>
<feature type="domain" description="CusB-like barrel-sandwich hybrid" evidence="4">
    <location>
        <begin position="182"/>
        <end position="294"/>
    </location>
</feature>
<dbReference type="GO" id="GO:0060003">
    <property type="term" value="P:copper ion export"/>
    <property type="evidence" value="ECO:0007669"/>
    <property type="project" value="TreeGrafter"/>
</dbReference>
<dbReference type="Gene3D" id="2.40.30.170">
    <property type="match status" value="1"/>
</dbReference>
<accession>A0AA90SDA2</accession>
<dbReference type="GO" id="GO:0015679">
    <property type="term" value="P:plasma membrane copper ion transport"/>
    <property type="evidence" value="ECO:0007669"/>
    <property type="project" value="TreeGrafter"/>
</dbReference>
<dbReference type="Pfam" id="PF19335">
    <property type="entry name" value="HMBD"/>
    <property type="match status" value="2"/>
</dbReference>
<comment type="caution">
    <text evidence="7">The sequence shown here is derived from an EMBL/GenBank/DDBJ whole genome shotgun (WGS) entry which is preliminary data.</text>
</comment>
<reference evidence="7 8" key="1">
    <citation type="journal article" date="2023" name="bioRxiv">
        <title>An intranuclear bacterial parasite of deep-sea mussels expresses apoptosis inhibitors acquired from its host.</title>
        <authorList>
            <person name="Gonzalez Porras M.A."/>
            <person name="Assie A."/>
            <person name="Tietjen M."/>
            <person name="Violette M."/>
            <person name="Kleiner M."/>
            <person name="Gruber-Vodicka H."/>
            <person name="Dubilier N."/>
            <person name="Leisch N."/>
        </authorList>
    </citation>
    <scope>NUCLEOTIDE SEQUENCE [LARGE SCALE GENOMIC DNA]</scope>
    <source>
        <strain evidence="7">IAP13</strain>
    </source>
</reference>
<protein>
    <submittedName>
        <fullName evidence="7">Efflux RND transporter periplasmic adaptor subunit</fullName>
    </submittedName>
</protein>
<feature type="domain" description="Heavy metal binding" evidence="3">
    <location>
        <begin position="94"/>
        <end position="120"/>
    </location>
</feature>
<dbReference type="PANTHER" id="PTHR30097:SF15">
    <property type="entry name" value="CATION EFFLUX SYSTEM PROTEIN CUSB"/>
    <property type="match status" value="1"/>
</dbReference>
<dbReference type="InterPro" id="IPR058627">
    <property type="entry name" value="MdtA-like_C"/>
</dbReference>
<name>A0AA90SDA2_9GAMM</name>
<evidence type="ECO:0000259" key="4">
    <source>
        <dbReference type="Pfam" id="PF25919"/>
    </source>
</evidence>